<keyword evidence="2" id="KW-1185">Reference proteome</keyword>
<evidence type="ECO:0000313" key="2">
    <source>
        <dbReference type="Proteomes" id="UP001530315"/>
    </source>
</evidence>
<comment type="caution">
    <text evidence="1">The sequence shown here is derived from an EMBL/GenBank/DDBJ whole genome shotgun (WGS) entry which is preliminary data.</text>
</comment>
<dbReference type="EMBL" id="JALLAZ020001539">
    <property type="protein sequence ID" value="KAL3773303.1"/>
    <property type="molecule type" value="Genomic_DNA"/>
</dbReference>
<evidence type="ECO:0000313" key="1">
    <source>
        <dbReference type="EMBL" id="KAL3773303.1"/>
    </source>
</evidence>
<accession>A0ABD3ND55</accession>
<reference evidence="1 2" key="1">
    <citation type="submission" date="2024-10" db="EMBL/GenBank/DDBJ databases">
        <title>Updated reference genomes for cyclostephanoid diatoms.</title>
        <authorList>
            <person name="Roberts W.R."/>
            <person name="Alverson A.J."/>
        </authorList>
    </citation>
    <scope>NUCLEOTIDE SEQUENCE [LARGE SCALE GENOMIC DNA]</scope>
    <source>
        <strain evidence="1 2">AJA276-08</strain>
    </source>
</reference>
<proteinExistence type="predicted"/>
<dbReference type="AlphaFoldDB" id="A0ABD3ND55"/>
<sequence>MGDGSRLLSTNLSCSCCHEMRQVHFMTYRCPADAIRFSTFMLSCGKIFDIGIVRWILMHQVEEVGGCDEQRRREEWEYESKYANKQGGLFSRFTR</sequence>
<organism evidence="1 2">
    <name type="scientific">Stephanodiscus triporus</name>
    <dbReference type="NCBI Taxonomy" id="2934178"/>
    <lineage>
        <taxon>Eukaryota</taxon>
        <taxon>Sar</taxon>
        <taxon>Stramenopiles</taxon>
        <taxon>Ochrophyta</taxon>
        <taxon>Bacillariophyta</taxon>
        <taxon>Coscinodiscophyceae</taxon>
        <taxon>Thalassiosirophycidae</taxon>
        <taxon>Stephanodiscales</taxon>
        <taxon>Stephanodiscaceae</taxon>
        <taxon>Stephanodiscus</taxon>
    </lineage>
</organism>
<name>A0ABD3ND55_9STRA</name>
<gene>
    <name evidence="1" type="ORF">ACHAW5_000250</name>
</gene>
<dbReference type="Proteomes" id="UP001530315">
    <property type="component" value="Unassembled WGS sequence"/>
</dbReference>
<protein>
    <submittedName>
        <fullName evidence="1">Uncharacterized protein</fullName>
    </submittedName>
</protein>